<protein>
    <recommendedName>
        <fullName evidence="5">Hemerythrin-like domain-containing protein</fullName>
    </recommendedName>
</protein>
<evidence type="ECO:0000313" key="7">
    <source>
        <dbReference type="Proteomes" id="UP000075799"/>
    </source>
</evidence>
<dbReference type="EMBL" id="LUKD01000001">
    <property type="protein sequence ID" value="KYG68106.1"/>
    <property type="molecule type" value="Genomic_DNA"/>
</dbReference>
<dbReference type="PROSITE" id="PS00550">
    <property type="entry name" value="HEMERYTHRINS"/>
    <property type="match status" value="1"/>
</dbReference>
<evidence type="ECO:0000256" key="2">
    <source>
        <dbReference type="ARBA" id="ARBA00022621"/>
    </source>
</evidence>
<keyword evidence="4" id="KW-0408">Iron</keyword>
<gene>
    <name evidence="6" type="ORF">AZI87_02260</name>
</gene>
<dbReference type="Proteomes" id="UP000075799">
    <property type="component" value="Unassembled WGS sequence"/>
</dbReference>
<keyword evidence="2" id="KW-0561">Oxygen transport</keyword>
<dbReference type="InterPro" id="IPR012827">
    <property type="entry name" value="Hemerythrin_metal-bd"/>
</dbReference>
<dbReference type="GO" id="GO:0005344">
    <property type="term" value="F:oxygen carrier activity"/>
    <property type="evidence" value="ECO:0007669"/>
    <property type="project" value="UniProtKB-KW"/>
</dbReference>
<feature type="domain" description="Hemerythrin-like" evidence="5">
    <location>
        <begin position="16"/>
        <end position="124"/>
    </location>
</feature>
<dbReference type="Gene3D" id="1.20.120.50">
    <property type="entry name" value="Hemerythrin-like"/>
    <property type="match status" value="1"/>
</dbReference>
<dbReference type="SUPFAM" id="SSF47188">
    <property type="entry name" value="Hemerythrin-like"/>
    <property type="match status" value="1"/>
</dbReference>
<dbReference type="NCBIfam" id="NF033749">
    <property type="entry name" value="bact_hemeryth"/>
    <property type="match status" value="1"/>
</dbReference>
<comment type="caution">
    <text evidence="6">The sequence shown here is derived from an EMBL/GenBank/DDBJ whole genome shotgun (WGS) entry which is preliminary data.</text>
</comment>
<dbReference type="InterPro" id="IPR050669">
    <property type="entry name" value="Hemerythrin"/>
</dbReference>
<evidence type="ECO:0000256" key="3">
    <source>
        <dbReference type="ARBA" id="ARBA00022723"/>
    </source>
</evidence>
<dbReference type="PANTHER" id="PTHR37164">
    <property type="entry name" value="BACTERIOHEMERYTHRIN"/>
    <property type="match status" value="1"/>
</dbReference>
<reference evidence="6 7" key="1">
    <citation type="submission" date="2016-03" db="EMBL/GenBank/DDBJ databases">
        <authorList>
            <person name="Ploux O."/>
        </authorList>
    </citation>
    <scope>NUCLEOTIDE SEQUENCE [LARGE SCALE GENOMIC DNA]</scope>
    <source>
        <strain evidence="6 7">EC13</strain>
    </source>
</reference>
<organism evidence="6 7">
    <name type="scientific">Bdellovibrio bacteriovorus</name>
    <dbReference type="NCBI Taxonomy" id="959"/>
    <lineage>
        <taxon>Bacteria</taxon>
        <taxon>Pseudomonadati</taxon>
        <taxon>Bdellovibrionota</taxon>
        <taxon>Bdellovibrionia</taxon>
        <taxon>Bdellovibrionales</taxon>
        <taxon>Pseudobdellovibrionaceae</taxon>
        <taxon>Bdellovibrio</taxon>
    </lineage>
</organism>
<keyword evidence="2" id="KW-0813">Transport</keyword>
<dbReference type="AlphaFoldDB" id="A0A161PTJ4"/>
<dbReference type="GO" id="GO:0046872">
    <property type="term" value="F:metal ion binding"/>
    <property type="evidence" value="ECO:0007669"/>
    <property type="project" value="UniProtKB-KW"/>
</dbReference>
<evidence type="ECO:0000313" key="6">
    <source>
        <dbReference type="EMBL" id="KYG68106.1"/>
    </source>
</evidence>
<dbReference type="InterPro" id="IPR016131">
    <property type="entry name" value="Haemerythrin_Fe_BS"/>
</dbReference>
<evidence type="ECO:0000256" key="4">
    <source>
        <dbReference type="ARBA" id="ARBA00023004"/>
    </source>
</evidence>
<dbReference type="NCBIfam" id="TIGR02481">
    <property type="entry name" value="hemeryth_dom"/>
    <property type="match status" value="1"/>
</dbReference>
<name>A0A161PTJ4_BDEBC</name>
<keyword evidence="3" id="KW-0479">Metal-binding</keyword>
<sequence length="136" mass="15931">MPQSFFQWDPVRLTTHVDAMDREHQKLIEIMNRLYEKHQAKAPVHELKALVNELASWTVTHFDHEENYFDTLEYAQANVHKKIHKDLLARLGTFKAEFEKTGVLTDAFFQFLKTWLSAHIMGIDVKYSEAKKKSAA</sequence>
<dbReference type="RefSeq" id="WP_063204809.1">
    <property type="nucleotide sequence ID" value="NZ_LUKD01000001.1"/>
</dbReference>
<proteinExistence type="inferred from homology"/>
<accession>A0A161PTJ4</accession>
<evidence type="ECO:0000256" key="1">
    <source>
        <dbReference type="ARBA" id="ARBA00010587"/>
    </source>
</evidence>
<dbReference type="Pfam" id="PF01814">
    <property type="entry name" value="Hemerythrin"/>
    <property type="match status" value="1"/>
</dbReference>
<evidence type="ECO:0000259" key="5">
    <source>
        <dbReference type="Pfam" id="PF01814"/>
    </source>
</evidence>
<comment type="similarity">
    <text evidence="1">Belongs to the hemerythrin family.</text>
</comment>
<dbReference type="CDD" id="cd12107">
    <property type="entry name" value="Hemerythrin"/>
    <property type="match status" value="1"/>
</dbReference>
<dbReference type="InterPro" id="IPR012312">
    <property type="entry name" value="Hemerythrin-like"/>
</dbReference>
<dbReference type="PANTHER" id="PTHR37164:SF1">
    <property type="entry name" value="BACTERIOHEMERYTHRIN"/>
    <property type="match status" value="1"/>
</dbReference>
<dbReference type="InterPro" id="IPR035938">
    <property type="entry name" value="Hemerythrin-like_sf"/>
</dbReference>